<sequence length="349" mass="40371">MSVANIETFLRVVLTLIFCYATPSNFLVIQTILSNKELKTYNTLLYFAGIAFADTLAFFGYIQNAIWHPLFGTDIEQKYLVTCRLIAFYSRYGVQTSALLLTIATIDRCLLLYSKRWKLNYSRRPSLTFSIILIVFSIELLFHFHVLIYKGGYNTTTYNGSKTEQRNFACYLIKNLHYQSFYYSFYSKAHLILYSVLPYVITSICNIFVLLKVFHKRKQHIKTRTRSTQKNVTVLIVLSSTCYVLLTLPDAVYWEFFGKSVSNHLKRVIPYCINISLYINHSSTFLLLMIISTKFRQQLCVNMSGFYRKCFNNRIMPQVQISSKVNASIIISKVAASSKVPMSRTINAS</sequence>
<feature type="transmembrane region" description="Helical" evidence="9">
    <location>
        <begin position="86"/>
        <end position="106"/>
    </location>
</feature>
<keyword evidence="5" id="KW-0297">G-protein coupled receptor</keyword>
<dbReference type="GO" id="GO:0004930">
    <property type="term" value="F:G protein-coupled receptor activity"/>
    <property type="evidence" value="ECO:0007669"/>
    <property type="project" value="UniProtKB-KW"/>
</dbReference>
<dbReference type="GO" id="GO:0042277">
    <property type="term" value="F:peptide binding"/>
    <property type="evidence" value="ECO:0007669"/>
    <property type="project" value="TreeGrafter"/>
</dbReference>
<keyword evidence="6 9" id="KW-0472">Membrane</keyword>
<comment type="subcellular location">
    <subcellularLocation>
        <location evidence="1">Cell membrane</location>
        <topology evidence="1">Multi-pass membrane protein</topology>
    </subcellularLocation>
</comment>
<keyword evidence="15" id="KW-1185">Reference proteome</keyword>
<keyword evidence="8" id="KW-0807">Transducer</keyword>
<dbReference type="Gene3D" id="1.20.1070.10">
    <property type="entry name" value="Rhodopsin 7-helix transmembrane proteins"/>
    <property type="match status" value="1"/>
</dbReference>
<feature type="transmembrane region" description="Helical" evidence="9">
    <location>
        <begin position="268"/>
        <end position="291"/>
    </location>
</feature>
<proteinExistence type="predicted"/>
<feature type="transmembrane region" description="Helical" evidence="9">
    <location>
        <begin position="127"/>
        <end position="148"/>
    </location>
</feature>
<evidence type="ECO:0000256" key="9">
    <source>
        <dbReference type="SAM" id="Phobius"/>
    </source>
</evidence>
<dbReference type="Pfam" id="PF00001">
    <property type="entry name" value="7tm_1"/>
    <property type="match status" value="1"/>
</dbReference>
<evidence type="ECO:0000256" key="3">
    <source>
        <dbReference type="ARBA" id="ARBA00022692"/>
    </source>
</evidence>
<organism evidence="12 15">
    <name type="scientific">Didymodactylos carnosus</name>
    <dbReference type="NCBI Taxonomy" id="1234261"/>
    <lineage>
        <taxon>Eukaryota</taxon>
        <taxon>Metazoa</taxon>
        <taxon>Spiralia</taxon>
        <taxon>Gnathifera</taxon>
        <taxon>Rotifera</taxon>
        <taxon>Eurotatoria</taxon>
        <taxon>Bdelloidea</taxon>
        <taxon>Philodinida</taxon>
        <taxon>Philodinidae</taxon>
        <taxon>Didymodactylos</taxon>
    </lineage>
</organism>
<evidence type="ECO:0000256" key="7">
    <source>
        <dbReference type="ARBA" id="ARBA00023170"/>
    </source>
</evidence>
<dbReference type="Proteomes" id="UP000663829">
    <property type="component" value="Unassembled WGS sequence"/>
</dbReference>
<dbReference type="AlphaFoldDB" id="A0A816ABE8"/>
<dbReference type="Proteomes" id="UP000682733">
    <property type="component" value="Unassembled WGS sequence"/>
</dbReference>
<keyword evidence="3 9" id="KW-0812">Transmembrane</keyword>
<keyword evidence="2" id="KW-1003">Cell membrane</keyword>
<evidence type="ECO:0000313" key="15">
    <source>
        <dbReference type="Proteomes" id="UP000663829"/>
    </source>
</evidence>
<keyword evidence="4 9" id="KW-1133">Transmembrane helix</keyword>
<feature type="transmembrane region" description="Helical" evidence="9">
    <location>
        <begin position="191"/>
        <end position="211"/>
    </location>
</feature>
<evidence type="ECO:0000256" key="5">
    <source>
        <dbReference type="ARBA" id="ARBA00023040"/>
    </source>
</evidence>
<evidence type="ECO:0000313" key="12">
    <source>
        <dbReference type="EMBL" id="CAF1592875.1"/>
    </source>
</evidence>
<dbReference type="InterPro" id="IPR017452">
    <property type="entry name" value="GPCR_Rhodpsn_7TM"/>
</dbReference>
<protein>
    <recommendedName>
        <fullName evidence="10">G-protein coupled receptors family 1 profile domain-containing protein</fullName>
    </recommendedName>
</protein>
<dbReference type="PANTHER" id="PTHR24229">
    <property type="entry name" value="NEUROPEPTIDES RECEPTOR"/>
    <property type="match status" value="1"/>
</dbReference>
<dbReference type="EMBL" id="CAJNOQ010034027">
    <property type="protein sequence ID" value="CAF1592875.1"/>
    <property type="molecule type" value="Genomic_DNA"/>
</dbReference>
<evidence type="ECO:0000313" key="11">
    <source>
        <dbReference type="EMBL" id="CAF1553826.1"/>
    </source>
</evidence>
<name>A0A816ABE8_9BILA</name>
<evidence type="ECO:0000313" key="13">
    <source>
        <dbReference type="EMBL" id="CAF4344359.1"/>
    </source>
</evidence>
<dbReference type="EMBL" id="CAJNOK010040842">
    <property type="protein sequence ID" value="CAF1553826.1"/>
    <property type="molecule type" value="Genomic_DNA"/>
</dbReference>
<evidence type="ECO:0000313" key="14">
    <source>
        <dbReference type="EMBL" id="CAF4465896.1"/>
    </source>
</evidence>
<comment type="caution">
    <text evidence="12">The sequence shown here is derived from an EMBL/GenBank/DDBJ whole genome shotgun (WGS) entry which is preliminary data.</text>
</comment>
<dbReference type="SUPFAM" id="SSF81321">
    <property type="entry name" value="Family A G protein-coupled receptor-like"/>
    <property type="match status" value="1"/>
</dbReference>
<dbReference type="Proteomes" id="UP000681722">
    <property type="component" value="Unassembled WGS sequence"/>
</dbReference>
<dbReference type="EMBL" id="CAJOBA010063333">
    <property type="protein sequence ID" value="CAF4344359.1"/>
    <property type="molecule type" value="Genomic_DNA"/>
</dbReference>
<dbReference type="GO" id="GO:0043005">
    <property type="term" value="C:neuron projection"/>
    <property type="evidence" value="ECO:0007669"/>
    <property type="project" value="TreeGrafter"/>
</dbReference>
<keyword evidence="7" id="KW-0675">Receptor</keyword>
<dbReference type="PANTHER" id="PTHR24229:SF40">
    <property type="entry name" value="ALLATOSTATIN C RECEPTOR 1-RELATED"/>
    <property type="match status" value="1"/>
</dbReference>
<dbReference type="Proteomes" id="UP000677228">
    <property type="component" value="Unassembled WGS sequence"/>
</dbReference>
<gene>
    <name evidence="12" type="ORF">GPM918_LOCUS41885</name>
    <name evidence="11" type="ORF">OVA965_LOCUS39443</name>
    <name evidence="14" type="ORF">SRO942_LOCUS43013</name>
    <name evidence="13" type="ORF">TMI583_LOCUS40744</name>
</gene>
<evidence type="ECO:0000259" key="10">
    <source>
        <dbReference type="PROSITE" id="PS50262"/>
    </source>
</evidence>
<evidence type="ECO:0000256" key="6">
    <source>
        <dbReference type="ARBA" id="ARBA00023136"/>
    </source>
</evidence>
<feature type="domain" description="G-protein coupled receptors family 1 profile" evidence="10">
    <location>
        <begin position="24"/>
        <end position="291"/>
    </location>
</feature>
<accession>A0A816ABE8</accession>
<evidence type="ECO:0000256" key="1">
    <source>
        <dbReference type="ARBA" id="ARBA00004651"/>
    </source>
</evidence>
<evidence type="ECO:0000256" key="8">
    <source>
        <dbReference type="ARBA" id="ARBA00023224"/>
    </source>
</evidence>
<feature type="transmembrane region" description="Helical" evidence="9">
    <location>
        <begin position="12"/>
        <end position="33"/>
    </location>
</feature>
<dbReference type="PROSITE" id="PS50262">
    <property type="entry name" value="G_PROTEIN_RECEP_F1_2"/>
    <property type="match status" value="1"/>
</dbReference>
<reference evidence="12" key="1">
    <citation type="submission" date="2021-02" db="EMBL/GenBank/DDBJ databases">
        <authorList>
            <person name="Nowell W R."/>
        </authorList>
    </citation>
    <scope>NUCLEOTIDE SEQUENCE</scope>
</reference>
<dbReference type="GO" id="GO:0005886">
    <property type="term" value="C:plasma membrane"/>
    <property type="evidence" value="ECO:0007669"/>
    <property type="project" value="UniProtKB-SubCell"/>
</dbReference>
<feature type="transmembrane region" description="Helical" evidence="9">
    <location>
        <begin position="45"/>
        <end position="66"/>
    </location>
</feature>
<feature type="transmembrane region" description="Helical" evidence="9">
    <location>
        <begin position="232"/>
        <end position="248"/>
    </location>
</feature>
<evidence type="ECO:0000256" key="4">
    <source>
        <dbReference type="ARBA" id="ARBA00022989"/>
    </source>
</evidence>
<dbReference type="EMBL" id="CAJOBC010100226">
    <property type="protein sequence ID" value="CAF4465896.1"/>
    <property type="molecule type" value="Genomic_DNA"/>
</dbReference>
<evidence type="ECO:0000256" key="2">
    <source>
        <dbReference type="ARBA" id="ARBA00022475"/>
    </source>
</evidence>
<dbReference type="InterPro" id="IPR000276">
    <property type="entry name" value="GPCR_Rhodpsn"/>
</dbReference>